<sequence>MQLSEQVTYLFLLALPIACIAWTVTHEELFKEPRDFCLQKSKSCKTLFQRKFYYVFTCEYCFSHYVTLAFLIITRYHLLYADWRGYLIGGFALVWIANVYMSIFDFIRVGKKKEKIEADIEELKLKKVKKKVD</sequence>
<organism evidence="2 3">
    <name type="scientific">Aequorivita lipolytica</name>
    <dbReference type="NCBI Taxonomy" id="153267"/>
    <lineage>
        <taxon>Bacteria</taxon>
        <taxon>Pseudomonadati</taxon>
        <taxon>Bacteroidota</taxon>
        <taxon>Flavobacteriia</taxon>
        <taxon>Flavobacteriales</taxon>
        <taxon>Flavobacteriaceae</taxon>
        <taxon>Aequorivita</taxon>
    </lineage>
</organism>
<keyword evidence="1" id="KW-0812">Transmembrane</keyword>
<dbReference type="EMBL" id="VORU01000007">
    <property type="protein sequence ID" value="TXD68952.1"/>
    <property type="molecule type" value="Genomic_DNA"/>
</dbReference>
<dbReference type="Proteomes" id="UP000321945">
    <property type="component" value="Unassembled WGS sequence"/>
</dbReference>
<comment type="caution">
    <text evidence="2">The sequence shown here is derived from an EMBL/GenBank/DDBJ whole genome shotgun (WGS) entry which is preliminary data.</text>
</comment>
<feature type="transmembrane region" description="Helical" evidence="1">
    <location>
        <begin position="6"/>
        <end position="24"/>
    </location>
</feature>
<keyword evidence="1" id="KW-0472">Membrane</keyword>
<gene>
    <name evidence="2" type="ORF">ESV24_09360</name>
</gene>
<dbReference type="AlphaFoldDB" id="A0A5C6YN03"/>
<evidence type="ECO:0000313" key="2">
    <source>
        <dbReference type="EMBL" id="TXD68952.1"/>
    </source>
</evidence>
<dbReference type="RefSeq" id="WP_111816397.1">
    <property type="nucleotide sequence ID" value="NZ_CBCRZQ010000008.1"/>
</dbReference>
<protein>
    <recommendedName>
        <fullName evidence="4">DUF1360 domain-containing protein</fullName>
    </recommendedName>
</protein>
<evidence type="ECO:0000256" key="1">
    <source>
        <dbReference type="SAM" id="Phobius"/>
    </source>
</evidence>
<feature type="transmembrane region" description="Helical" evidence="1">
    <location>
        <begin position="85"/>
        <end position="107"/>
    </location>
</feature>
<name>A0A5C6YN03_9FLAO</name>
<accession>A0A5C6YN03</accession>
<keyword evidence="1" id="KW-1133">Transmembrane helix</keyword>
<keyword evidence="3" id="KW-1185">Reference proteome</keyword>
<evidence type="ECO:0008006" key="4">
    <source>
        <dbReference type="Google" id="ProtNLM"/>
    </source>
</evidence>
<feature type="transmembrane region" description="Helical" evidence="1">
    <location>
        <begin position="52"/>
        <end position="73"/>
    </location>
</feature>
<reference evidence="2 3" key="1">
    <citation type="submission" date="2019-08" db="EMBL/GenBank/DDBJ databases">
        <title>Genome of Aequorivita lipolytica Y10-2 (type strain).</title>
        <authorList>
            <person name="Bowman J.P."/>
        </authorList>
    </citation>
    <scope>NUCLEOTIDE SEQUENCE [LARGE SCALE GENOMIC DNA]</scope>
    <source>
        <strain evidence="2 3">Y10-2</strain>
    </source>
</reference>
<evidence type="ECO:0000313" key="3">
    <source>
        <dbReference type="Proteomes" id="UP000321945"/>
    </source>
</evidence>
<dbReference type="OrthoDB" id="1375524at2"/>
<proteinExistence type="predicted"/>